<reference evidence="1 2" key="1">
    <citation type="journal article" date="2021" name="Nat. Commun.">
        <title>Genetic determinants of endophytism in the Arabidopsis root mycobiome.</title>
        <authorList>
            <person name="Mesny F."/>
            <person name="Miyauchi S."/>
            <person name="Thiergart T."/>
            <person name="Pickel B."/>
            <person name="Atanasova L."/>
            <person name="Karlsson M."/>
            <person name="Huettel B."/>
            <person name="Barry K.W."/>
            <person name="Haridas S."/>
            <person name="Chen C."/>
            <person name="Bauer D."/>
            <person name="Andreopoulos W."/>
            <person name="Pangilinan J."/>
            <person name="LaButti K."/>
            <person name="Riley R."/>
            <person name="Lipzen A."/>
            <person name="Clum A."/>
            <person name="Drula E."/>
            <person name="Henrissat B."/>
            <person name="Kohler A."/>
            <person name="Grigoriev I.V."/>
            <person name="Martin F.M."/>
            <person name="Hacquard S."/>
        </authorList>
    </citation>
    <scope>NUCLEOTIDE SEQUENCE [LARGE SCALE GENOMIC DNA]</scope>
    <source>
        <strain evidence="1 2">MPI-SDFR-AT-0079</strain>
    </source>
</reference>
<comment type="caution">
    <text evidence="1">The sequence shown here is derived from an EMBL/GenBank/DDBJ whole genome shotgun (WGS) entry which is preliminary data.</text>
</comment>
<name>A0ACB7NZH5_9PEZI</name>
<evidence type="ECO:0000313" key="2">
    <source>
        <dbReference type="Proteomes" id="UP000724584"/>
    </source>
</evidence>
<accession>A0ACB7NZH5</accession>
<dbReference type="EMBL" id="JAGIZQ010000007">
    <property type="protein sequence ID" value="KAH6617610.1"/>
    <property type="molecule type" value="Genomic_DNA"/>
</dbReference>
<proteinExistence type="predicted"/>
<dbReference type="Proteomes" id="UP000724584">
    <property type="component" value="Unassembled WGS sequence"/>
</dbReference>
<organism evidence="1 2">
    <name type="scientific">Chaetomium tenue</name>
    <dbReference type="NCBI Taxonomy" id="1854479"/>
    <lineage>
        <taxon>Eukaryota</taxon>
        <taxon>Fungi</taxon>
        <taxon>Dikarya</taxon>
        <taxon>Ascomycota</taxon>
        <taxon>Pezizomycotina</taxon>
        <taxon>Sordariomycetes</taxon>
        <taxon>Sordariomycetidae</taxon>
        <taxon>Sordariales</taxon>
        <taxon>Chaetomiaceae</taxon>
        <taxon>Chaetomium</taxon>
    </lineage>
</organism>
<gene>
    <name evidence="1" type="ORF">F5144DRAFT_633815</name>
</gene>
<evidence type="ECO:0000313" key="1">
    <source>
        <dbReference type="EMBL" id="KAH6617610.1"/>
    </source>
</evidence>
<sequence>MADPLSITASVLAVVTAAIQSTKSLSATVKRYKDRDQTLNRLQAELEDLINILTSLEAAAGSDQSMSALLEGPVNRCSQVCVEFEKAMEKFTGKTKAGRRDWARMEFMRGDIRDFMDTLASYKSTIMVGLGTITMRHSKLNSEVLESYSEMIQDTAYNLEIRLQRVEESLFNDSTNAEATVDLQDEREMTRQCLRICQDAQSYLKSLQDGQASQRAETTSSSSPTSTLQAQSLFDAEVMTIQAINESRRKFLQTISQLQDRLASATSTQGAEREQQMSQLREDINISKQYLEVCQTATAQVHHHRKILTVGEVIADDDTDQVVVTTLADLFDVRKVLAKSRSSQLVGSMAEETLQQMSRDRYRSRFGAASGDLGPVQTGTPSPSSDSGFRESSKRRPSPNEARKRATDGESGISESTRRVSLNEGWKFSRFTSNPDSLSYESLKPWVLTSGNDFIKGSKHQPPSGSPPGSNIDYVKTSFDDSKWEAVDLPHDWAIKGPFNAPGVSGGMGRLPSNGVGWYRRELTVSPDDKGKSIFLDIDGAMSYAAVWLNGHLVGGWPYGYASFRVDLTPYLKFDDRNLLAIRVDNPLDNSRWYPGAGIYRNVWLVKTNPTHVGQFGTYITTSDVSEGSAKVNLMVDVENGAASSQEVDVITEVHELDVTTGKPGAAVAKFEGAAVTVPAGEKKSVNSTATVTKPLLWGPPPAQKPNMYVAITTLSVDGKVIDTYETPFGIRSVSYDANKGIIINGKPVRVFGTCNHGDHGSLGTAFNHRAMERQLSLLQELGSNSLRTSHNPPAPEFLDLADRMGFMVIDEIFDCWNNQKTTNDFHTIFPDWHEPDLRSFIRRDRNHPSIIVWSFGNELGEQSSAEGGRTAKMLRDILLSEDPTRPTTAAMNAAGPTSDLAKVVDIISLNYQGEGHGTSTQGSFDAFHKAFPNKLIWSSESASTLSTRGTYIFPVTSSNSATVGTGSGGDPTALQVSAYELYAPSWGSSPDKVFEAQDRHAFVAGEFVWTGWDYIGEPTPYDTARSSYFGIIDLAGFKKDRFFQYQARWRPDFPMARLLPHWSWPADRVGKVTPVHVFSSGDEAELFVNGKSAGRQKRGQYAARFRWDKVEYQPGNVTVVAYKNGEPWASDTRRTVGEAQKLTAAADREVIRGDGYDLSFVSVAVVDGNGDTVPHASNAITFSVEGPGRIVSTDNGNPADMTAFPSLTRKAFSGLALAVVRADKGATGDIKVTASANDLKAAEVTVRAS</sequence>
<keyword evidence="2" id="KW-1185">Reference proteome</keyword>
<protein>
    <submittedName>
        <fullName evidence="1">Uncharacterized protein</fullName>
    </submittedName>
</protein>